<dbReference type="GO" id="GO:0016787">
    <property type="term" value="F:hydrolase activity"/>
    <property type="evidence" value="ECO:0007669"/>
    <property type="project" value="UniProtKB-KW"/>
</dbReference>
<evidence type="ECO:0000313" key="4">
    <source>
        <dbReference type="EMBL" id="MCU9595309.1"/>
    </source>
</evidence>
<dbReference type="PANTHER" id="PTHR46317">
    <property type="entry name" value="HYDROLASE OF PHP SUPERFAMILY-RELATED PROTEIN"/>
    <property type="match status" value="1"/>
</dbReference>
<dbReference type="PIRSF" id="PIRSF005902">
    <property type="entry name" value="DNase_TatD"/>
    <property type="match status" value="1"/>
</dbReference>
<name>A0ABT2WHZ1_9BACI</name>
<evidence type="ECO:0000256" key="2">
    <source>
        <dbReference type="ARBA" id="ARBA00022723"/>
    </source>
</evidence>
<dbReference type="InterPro" id="IPR001130">
    <property type="entry name" value="TatD-like"/>
</dbReference>
<dbReference type="Gene3D" id="3.20.20.140">
    <property type="entry name" value="Metal-dependent hydrolases"/>
    <property type="match status" value="1"/>
</dbReference>
<dbReference type="Pfam" id="PF01026">
    <property type="entry name" value="TatD_DNase"/>
    <property type="match status" value="1"/>
</dbReference>
<keyword evidence="3 4" id="KW-0378">Hydrolase</keyword>
<dbReference type="InterPro" id="IPR032466">
    <property type="entry name" value="Metal_Hydrolase"/>
</dbReference>
<gene>
    <name evidence="4" type="ORF">OEV82_12745</name>
</gene>
<evidence type="ECO:0000256" key="1">
    <source>
        <dbReference type="ARBA" id="ARBA00009275"/>
    </source>
</evidence>
<keyword evidence="2" id="KW-0479">Metal-binding</keyword>
<evidence type="ECO:0000256" key="3">
    <source>
        <dbReference type="ARBA" id="ARBA00022801"/>
    </source>
</evidence>
<comment type="similarity">
    <text evidence="1">Belongs to the metallo-dependent hydrolases superfamily. TatD-type hydrolase family.</text>
</comment>
<comment type="caution">
    <text evidence="4">The sequence shown here is derived from an EMBL/GenBank/DDBJ whole genome shotgun (WGS) entry which is preliminary data.</text>
</comment>
<protein>
    <submittedName>
        <fullName evidence="4">TatD family hydrolase</fullName>
    </submittedName>
</protein>
<reference evidence="4 5" key="1">
    <citation type="submission" date="2022-10" db="EMBL/GenBank/DDBJ databases">
        <title>Description of Fervidibacillus gen. nov. in the family Fervidibacillaceae fam. nov. with two species, Fervidibacillus albus sp. nov., and Fervidibacillus halotolerans sp. nov., isolated from tidal flat sediments.</title>
        <authorList>
            <person name="Kwon K.K."/>
            <person name="Yang S.-H."/>
        </authorList>
    </citation>
    <scope>NUCLEOTIDE SEQUENCE [LARGE SCALE GENOMIC DNA]</scope>
    <source>
        <strain evidence="4 5">DSM 23332</strain>
    </source>
</reference>
<accession>A0ABT2WHZ1</accession>
<dbReference type="RefSeq" id="WP_263062109.1">
    <property type="nucleotide sequence ID" value="NZ_JAOUSE010000047.1"/>
</dbReference>
<dbReference type="EMBL" id="JAOUSE010000047">
    <property type="protein sequence ID" value="MCU9595309.1"/>
    <property type="molecule type" value="Genomic_DNA"/>
</dbReference>
<sequence length="254" mass="29601">MQPIIDVHIHFDQYTLKEQQGIMKEMEHYQIHSLISVSTNLSSAVENLALYQKDERIKLAFGYHPEQPLPTDEELADLIQFMDKNHQAMVAIGEVGLPYYTNVKSLEGYLALLEEFFKLAVKWNKPVALHAIYEDAPIVINLLEKYSIQKAHFHWFKGDTKTIQQMVENGYFISFTPDLAYEHEIQKIAATYPLSLTMVETDGPWPFEGPFQGQKTHPKMIHETIRYLAKIKSTHVDEVYRQLYNNTILFYSIF</sequence>
<dbReference type="PANTHER" id="PTHR46317:SF1">
    <property type="entry name" value="HYDROLASE, TATD FAMILY"/>
    <property type="match status" value="1"/>
</dbReference>
<dbReference type="Proteomes" id="UP001208656">
    <property type="component" value="Unassembled WGS sequence"/>
</dbReference>
<proteinExistence type="inferred from homology"/>
<dbReference type="SUPFAM" id="SSF51556">
    <property type="entry name" value="Metallo-dependent hydrolases"/>
    <property type="match status" value="1"/>
</dbReference>
<organism evidence="4 5">
    <name type="scientific">Pallidibacillus thermolactis</name>
    <dbReference type="NCBI Taxonomy" id="251051"/>
    <lineage>
        <taxon>Bacteria</taxon>
        <taxon>Bacillati</taxon>
        <taxon>Bacillota</taxon>
        <taxon>Bacilli</taxon>
        <taxon>Bacillales</taxon>
        <taxon>Bacillaceae</taxon>
        <taxon>Pallidibacillus</taxon>
    </lineage>
</organism>
<evidence type="ECO:0000313" key="5">
    <source>
        <dbReference type="Proteomes" id="UP001208656"/>
    </source>
</evidence>
<keyword evidence="5" id="KW-1185">Reference proteome</keyword>